<dbReference type="Pfam" id="PF01807">
    <property type="entry name" value="Zn_ribbon_DnaG"/>
    <property type="match status" value="1"/>
</dbReference>
<comment type="caution">
    <text evidence="16">The sequence shown here is derived from an EMBL/GenBank/DDBJ whole genome shotgun (WGS) entry which is preliminary data.</text>
</comment>
<keyword evidence="7 12" id="KW-0863">Zinc-finger</keyword>
<dbReference type="SUPFAM" id="SSF57783">
    <property type="entry name" value="Zinc beta-ribbon"/>
    <property type="match status" value="1"/>
</dbReference>
<keyword evidence="17" id="KW-1185">Reference proteome</keyword>
<dbReference type="PROSITE" id="PS50880">
    <property type="entry name" value="TOPRIM"/>
    <property type="match status" value="1"/>
</dbReference>
<keyword evidence="3 12" id="KW-0808">Transferase</keyword>
<dbReference type="Proteomes" id="UP000245283">
    <property type="component" value="Unassembled WGS sequence"/>
</dbReference>
<dbReference type="NCBIfam" id="TIGR01391">
    <property type="entry name" value="dnaG"/>
    <property type="match status" value="1"/>
</dbReference>
<dbReference type="PIRSF" id="PIRSF002811">
    <property type="entry name" value="DnaG"/>
    <property type="match status" value="1"/>
</dbReference>
<dbReference type="EC" id="2.7.7.101" evidence="12"/>
<keyword evidence="9" id="KW-0460">Magnesium</keyword>
<dbReference type="EMBL" id="QETB01000005">
    <property type="protein sequence ID" value="PWF25836.1"/>
    <property type="molecule type" value="Genomic_DNA"/>
</dbReference>
<evidence type="ECO:0000256" key="2">
    <source>
        <dbReference type="ARBA" id="ARBA00022515"/>
    </source>
</evidence>
<dbReference type="GO" id="GO:0008270">
    <property type="term" value="F:zinc ion binding"/>
    <property type="evidence" value="ECO:0007669"/>
    <property type="project" value="UniProtKB-UniRule"/>
</dbReference>
<evidence type="ECO:0000256" key="4">
    <source>
        <dbReference type="ARBA" id="ARBA00022695"/>
    </source>
</evidence>
<feature type="zinc finger region" description="CHC2-type" evidence="12 14">
    <location>
        <begin position="41"/>
        <end position="65"/>
    </location>
</feature>
<dbReference type="SUPFAM" id="SSF56731">
    <property type="entry name" value="DNA primase core"/>
    <property type="match status" value="1"/>
</dbReference>
<evidence type="ECO:0000256" key="6">
    <source>
        <dbReference type="ARBA" id="ARBA00022723"/>
    </source>
</evidence>
<comment type="domain">
    <text evidence="12">Contains an N-terminal zinc-binding domain, a central core domain that contains the primase activity, and a C-terminal DnaB-binding domain.</text>
</comment>
<evidence type="ECO:0000256" key="10">
    <source>
        <dbReference type="ARBA" id="ARBA00023125"/>
    </source>
</evidence>
<reference evidence="17" key="1">
    <citation type="submission" date="2018-05" db="EMBL/GenBank/DDBJ databases">
        <authorList>
            <person name="Li Y."/>
        </authorList>
    </citation>
    <scope>NUCLEOTIDE SEQUENCE [LARGE SCALE GENOMIC DNA]</scope>
    <source>
        <strain evidence="17">sk1b4</strain>
    </source>
</reference>
<dbReference type="InterPro" id="IPR002694">
    <property type="entry name" value="Znf_CHC2"/>
</dbReference>
<dbReference type="InterPro" id="IPR037068">
    <property type="entry name" value="DNA_primase_core_N_sf"/>
</dbReference>
<dbReference type="InterPro" id="IPR030846">
    <property type="entry name" value="DnaG_bac"/>
</dbReference>
<dbReference type="Pfam" id="PF10410">
    <property type="entry name" value="DnaB_bind"/>
    <property type="match status" value="1"/>
</dbReference>
<dbReference type="Gene3D" id="3.90.580.10">
    <property type="entry name" value="Zinc finger, CHC2-type domain"/>
    <property type="match status" value="1"/>
</dbReference>
<keyword evidence="5 12" id="KW-0235">DNA replication</keyword>
<dbReference type="Gene3D" id="3.90.980.10">
    <property type="entry name" value="DNA primase, catalytic core, N-terminal domain"/>
    <property type="match status" value="1"/>
</dbReference>
<sequence>MAGLIRREDIDEVRARTRIEDIVAGYVSLRPGGVDSQQGLCPFHDEKTPSFHVRPSVGRWHCFGCGEGGDAFSFVEKIEHITFVEAVELLARKAGVELHYEGGQDRKGPAGPNRARLIDAHRVAIDFYQKALHTPQAEAGRAMLADRGFDSDAIEHYSIGYSPDSWDGVLKELREHGFSEKEIAASGLATQGNRGLYDRFRGRLMWPIFSITGDPIGFGARKLNDDDKGPKYLNTPETPIYKKSQVLYGLNLARKAIATEKRIVVVEGYTDVMAAQLAGIECAVATCGTAFGTEHVKIVRRLLGDGANPAAGLMLSSGRAYGGEVIFTFDGDAAGQKAALKAFQEDQSFAAQTFVAVAQEGMDPCEVRMAYGDEGVRQIIDGRRPLFEFAITSTLKGIPLETAEGRTAGLRAAAPMVASIRDRVLRGEYTRQLAGWLGMDESTVRAAVGGAARQPHQTPYTEPAMDQSVEKPAMLAPLRVVRDPVERIEREALEIFLQLPGYAAQAGMDDLPSQTFTVPMHRRVHEAIRAAGGTRCFTDRVRYLNSRGIEGSAADRDAAGWYVEQVAEQADSVVAPIITQLSVDDLPESRPDRLANYVWSISVTLIKQGITRQIADLRSELQRTSSSDNGYGELFARLMELEAQRRACEEQLG</sequence>
<dbReference type="HAMAP" id="MF_00974">
    <property type="entry name" value="DNA_primase_DnaG"/>
    <property type="match status" value="1"/>
</dbReference>
<evidence type="ECO:0000313" key="16">
    <source>
        <dbReference type="EMBL" id="PWF25836.1"/>
    </source>
</evidence>
<dbReference type="Pfam" id="PF08278">
    <property type="entry name" value="DnaG_DnaB_bind"/>
    <property type="match status" value="1"/>
</dbReference>
<dbReference type="RefSeq" id="WP_109094325.1">
    <property type="nucleotide sequence ID" value="NZ_QETB01000005.1"/>
</dbReference>
<dbReference type="CDD" id="cd03364">
    <property type="entry name" value="TOPRIM_DnaG_primases"/>
    <property type="match status" value="1"/>
</dbReference>
<evidence type="ECO:0000313" key="17">
    <source>
        <dbReference type="Proteomes" id="UP000245283"/>
    </source>
</evidence>
<dbReference type="FunFam" id="3.90.980.10:FF:000001">
    <property type="entry name" value="DNA primase"/>
    <property type="match status" value="1"/>
</dbReference>
<protein>
    <recommendedName>
        <fullName evidence="12 13">DNA primase</fullName>
        <ecNumber evidence="12">2.7.7.101</ecNumber>
    </recommendedName>
</protein>
<keyword evidence="10 12" id="KW-0238">DNA-binding</keyword>
<evidence type="ECO:0000256" key="9">
    <source>
        <dbReference type="ARBA" id="ARBA00022842"/>
    </source>
</evidence>
<dbReference type="InterPro" id="IPR013173">
    <property type="entry name" value="DNA_primase_DnaG_DnaB-bd_dom"/>
</dbReference>
<evidence type="ECO:0000256" key="7">
    <source>
        <dbReference type="ARBA" id="ARBA00022771"/>
    </source>
</evidence>
<dbReference type="OrthoDB" id="9803773at2"/>
<dbReference type="FunFam" id="3.90.580.10:FF:000001">
    <property type="entry name" value="DNA primase"/>
    <property type="match status" value="1"/>
</dbReference>
<dbReference type="SMART" id="SM00493">
    <property type="entry name" value="TOPRIM"/>
    <property type="match status" value="1"/>
</dbReference>
<comment type="subunit">
    <text evidence="12">Monomer. Interacts with DnaB.</text>
</comment>
<dbReference type="InterPro" id="IPR013264">
    <property type="entry name" value="DNAG_N"/>
</dbReference>
<evidence type="ECO:0000259" key="15">
    <source>
        <dbReference type="PROSITE" id="PS50880"/>
    </source>
</evidence>
<keyword evidence="8 12" id="KW-0862">Zinc</keyword>
<dbReference type="Pfam" id="PF13662">
    <property type="entry name" value="Toprim_4"/>
    <property type="match status" value="1"/>
</dbReference>
<dbReference type="InterPro" id="IPR050219">
    <property type="entry name" value="DnaG_primase"/>
</dbReference>
<dbReference type="InterPro" id="IPR019475">
    <property type="entry name" value="DNA_primase_DnaB-bd"/>
</dbReference>
<feature type="domain" description="Toprim" evidence="15">
    <location>
        <begin position="261"/>
        <end position="361"/>
    </location>
</feature>
<evidence type="ECO:0000256" key="12">
    <source>
        <dbReference type="HAMAP-Rule" id="MF_00974"/>
    </source>
</evidence>
<evidence type="ECO:0000256" key="8">
    <source>
        <dbReference type="ARBA" id="ARBA00022833"/>
    </source>
</evidence>
<dbReference type="InterPro" id="IPR006171">
    <property type="entry name" value="TOPRIM_dom"/>
</dbReference>
<evidence type="ECO:0000256" key="5">
    <source>
        <dbReference type="ARBA" id="ARBA00022705"/>
    </source>
</evidence>
<dbReference type="InterPro" id="IPR006295">
    <property type="entry name" value="DNA_primase_DnaG"/>
</dbReference>
<dbReference type="GO" id="GO:0005737">
    <property type="term" value="C:cytoplasm"/>
    <property type="evidence" value="ECO:0007669"/>
    <property type="project" value="TreeGrafter"/>
</dbReference>
<dbReference type="GO" id="GO:0003899">
    <property type="term" value="F:DNA-directed RNA polymerase activity"/>
    <property type="evidence" value="ECO:0007669"/>
    <property type="project" value="UniProtKB-UniRule"/>
</dbReference>
<name>A0A2V1K3L2_9ACTO</name>
<keyword evidence="6 12" id="KW-0479">Metal-binding</keyword>
<keyword evidence="1 12" id="KW-0240">DNA-directed RNA polymerase</keyword>
<evidence type="ECO:0000256" key="11">
    <source>
        <dbReference type="ARBA" id="ARBA00023163"/>
    </source>
</evidence>
<keyword evidence="4 12" id="KW-0548">Nucleotidyltransferase</keyword>
<dbReference type="InterPro" id="IPR036977">
    <property type="entry name" value="DNA_primase_Znf_CHC2"/>
</dbReference>
<dbReference type="Pfam" id="PF08275">
    <property type="entry name" value="DNAG_N"/>
    <property type="match status" value="1"/>
</dbReference>
<accession>A0A2V1K3L2</accession>
<dbReference type="PANTHER" id="PTHR30313">
    <property type="entry name" value="DNA PRIMASE"/>
    <property type="match status" value="1"/>
</dbReference>
<proteinExistence type="inferred from homology"/>
<dbReference type="GO" id="GO:0000428">
    <property type="term" value="C:DNA-directed RNA polymerase complex"/>
    <property type="evidence" value="ECO:0007669"/>
    <property type="project" value="UniProtKB-KW"/>
</dbReference>
<dbReference type="SMART" id="SM00400">
    <property type="entry name" value="ZnF_CHCC"/>
    <property type="match status" value="1"/>
</dbReference>
<dbReference type="GO" id="GO:0003677">
    <property type="term" value="F:DNA binding"/>
    <property type="evidence" value="ECO:0007669"/>
    <property type="project" value="UniProtKB-KW"/>
</dbReference>
<evidence type="ECO:0000256" key="13">
    <source>
        <dbReference type="PIRNR" id="PIRNR002811"/>
    </source>
</evidence>
<evidence type="ECO:0000256" key="3">
    <source>
        <dbReference type="ARBA" id="ARBA00022679"/>
    </source>
</evidence>
<comment type="cofactor">
    <cofactor evidence="12 13 14">
        <name>Zn(2+)</name>
        <dbReference type="ChEBI" id="CHEBI:29105"/>
    </cofactor>
    <text evidence="12 13 14">Binds 1 zinc ion per monomer.</text>
</comment>
<keyword evidence="2 12" id="KW-0639">Primosome</keyword>
<organism evidence="16 17">
    <name type="scientific">Ancrocorticia populi</name>
    <dbReference type="NCBI Taxonomy" id="2175228"/>
    <lineage>
        <taxon>Bacteria</taxon>
        <taxon>Bacillati</taxon>
        <taxon>Actinomycetota</taxon>
        <taxon>Actinomycetes</taxon>
        <taxon>Actinomycetales</taxon>
        <taxon>Actinomycetaceae</taxon>
        <taxon>Ancrocorticia</taxon>
    </lineage>
</organism>
<comment type="function">
    <text evidence="12 13">RNA polymerase that catalyzes the synthesis of short RNA molecules used as primers for DNA polymerase during DNA replication.</text>
</comment>
<dbReference type="GO" id="GO:0006269">
    <property type="term" value="P:DNA replication, synthesis of primer"/>
    <property type="evidence" value="ECO:0007669"/>
    <property type="project" value="UniProtKB-UniRule"/>
</dbReference>
<gene>
    <name evidence="12" type="primary">dnaG</name>
    <name evidence="16" type="ORF">DD236_10410</name>
</gene>
<dbReference type="AlphaFoldDB" id="A0A2V1K3L2"/>
<dbReference type="PANTHER" id="PTHR30313:SF2">
    <property type="entry name" value="DNA PRIMASE"/>
    <property type="match status" value="1"/>
</dbReference>
<keyword evidence="11 12" id="KW-0804">Transcription</keyword>
<evidence type="ECO:0000256" key="14">
    <source>
        <dbReference type="PIRSR" id="PIRSR002811-1"/>
    </source>
</evidence>
<dbReference type="Gene3D" id="3.40.1360.10">
    <property type="match status" value="1"/>
</dbReference>
<comment type="catalytic activity">
    <reaction evidence="12">
        <text>ssDNA + n NTP = ssDNA/pppN(pN)n-1 hybrid + (n-1) diphosphate.</text>
        <dbReference type="EC" id="2.7.7.101"/>
    </reaction>
</comment>
<comment type="similarity">
    <text evidence="12 13">Belongs to the DnaG primase family.</text>
</comment>
<dbReference type="GO" id="GO:1990077">
    <property type="term" value="C:primosome complex"/>
    <property type="evidence" value="ECO:0007669"/>
    <property type="project" value="UniProtKB-KW"/>
</dbReference>
<evidence type="ECO:0000256" key="1">
    <source>
        <dbReference type="ARBA" id="ARBA00022478"/>
    </source>
</evidence>
<dbReference type="InterPro" id="IPR034151">
    <property type="entry name" value="TOPRIM_DnaG_bac"/>
</dbReference>